<gene>
    <name evidence="1" type="ORF">GSMUA_233800.1</name>
</gene>
<dbReference type="AlphaFoldDB" id="A0A8D6ZTW7"/>
<organism evidence="1">
    <name type="scientific">Musa acuminata subsp. malaccensis</name>
    <name type="common">Wild banana</name>
    <name type="synonym">Musa malaccensis</name>
    <dbReference type="NCBI Taxonomy" id="214687"/>
    <lineage>
        <taxon>Eukaryota</taxon>
        <taxon>Viridiplantae</taxon>
        <taxon>Streptophyta</taxon>
        <taxon>Embryophyta</taxon>
        <taxon>Tracheophyta</taxon>
        <taxon>Spermatophyta</taxon>
        <taxon>Magnoliopsida</taxon>
        <taxon>Liliopsida</taxon>
        <taxon>Zingiberales</taxon>
        <taxon>Musaceae</taxon>
        <taxon>Musa</taxon>
    </lineage>
</organism>
<protein>
    <submittedName>
        <fullName evidence="1">(wild Malaysian banana) hypothetical protein</fullName>
    </submittedName>
</protein>
<evidence type="ECO:0000313" key="1">
    <source>
        <dbReference type="EMBL" id="CAG1835275.1"/>
    </source>
</evidence>
<dbReference type="EMBL" id="HG996474">
    <property type="protein sequence ID" value="CAG1835275.1"/>
    <property type="molecule type" value="Genomic_DNA"/>
</dbReference>
<accession>A0A8D6ZTW7</accession>
<name>A0A8D6ZTW7_MUSAM</name>
<proteinExistence type="predicted"/>
<reference evidence="1" key="1">
    <citation type="submission" date="2021-03" db="EMBL/GenBank/DDBJ databases">
        <authorList>
            <consortium name="Genoscope - CEA"/>
            <person name="William W."/>
        </authorList>
    </citation>
    <scope>NUCLEOTIDE SEQUENCE</scope>
    <source>
        <strain evidence="1">Doubled-haploid Pahang</strain>
    </source>
</reference>
<sequence>MVIASVQNLRERERECVCVCVCEREREREREGVRFPTGRWQKGSQRVWRRLRVRIPSKS</sequence>